<proteinExistence type="predicted"/>
<dbReference type="Proteomes" id="UP001634394">
    <property type="component" value="Unassembled WGS sequence"/>
</dbReference>
<protein>
    <recommendedName>
        <fullName evidence="3">Transposase</fullName>
    </recommendedName>
</protein>
<name>A0ABD3WYT2_SINWO</name>
<reference evidence="1 2" key="1">
    <citation type="submission" date="2024-11" db="EMBL/GenBank/DDBJ databases">
        <title>Chromosome-level genome assembly of the freshwater bivalve Anodonta woodiana.</title>
        <authorList>
            <person name="Chen X."/>
        </authorList>
    </citation>
    <scope>NUCLEOTIDE SEQUENCE [LARGE SCALE GENOMIC DNA]</scope>
    <source>
        <strain evidence="1">MN2024</strain>
        <tissue evidence="1">Gills</tissue>
    </source>
</reference>
<accession>A0ABD3WYT2</accession>
<evidence type="ECO:0000313" key="1">
    <source>
        <dbReference type="EMBL" id="KAL3879126.1"/>
    </source>
</evidence>
<comment type="caution">
    <text evidence="1">The sequence shown here is derived from an EMBL/GenBank/DDBJ whole genome shotgun (WGS) entry which is preliminary data.</text>
</comment>
<dbReference type="EMBL" id="JBJQND010000004">
    <property type="protein sequence ID" value="KAL3879126.1"/>
    <property type="molecule type" value="Genomic_DNA"/>
</dbReference>
<gene>
    <name evidence="1" type="ORF">ACJMK2_031437</name>
</gene>
<feature type="non-terminal residue" evidence="1">
    <location>
        <position position="88"/>
    </location>
</feature>
<evidence type="ECO:0008006" key="3">
    <source>
        <dbReference type="Google" id="ProtNLM"/>
    </source>
</evidence>
<dbReference type="AlphaFoldDB" id="A0ABD3WYT2"/>
<sequence>ALGISKMYLYRLKREADKDAVSNVIHSMYQQNKVQQNIQRKKLDDFDEDLITRTVHDLYIKGNPVTISKLQNVLREKDVNVSQTTVRK</sequence>
<keyword evidence="2" id="KW-1185">Reference proteome</keyword>
<organism evidence="1 2">
    <name type="scientific">Sinanodonta woodiana</name>
    <name type="common">Chinese pond mussel</name>
    <name type="synonym">Anodonta woodiana</name>
    <dbReference type="NCBI Taxonomy" id="1069815"/>
    <lineage>
        <taxon>Eukaryota</taxon>
        <taxon>Metazoa</taxon>
        <taxon>Spiralia</taxon>
        <taxon>Lophotrochozoa</taxon>
        <taxon>Mollusca</taxon>
        <taxon>Bivalvia</taxon>
        <taxon>Autobranchia</taxon>
        <taxon>Heteroconchia</taxon>
        <taxon>Palaeoheterodonta</taxon>
        <taxon>Unionida</taxon>
        <taxon>Unionoidea</taxon>
        <taxon>Unionidae</taxon>
        <taxon>Unioninae</taxon>
        <taxon>Sinanodonta</taxon>
    </lineage>
</organism>
<feature type="non-terminal residue" evidence="1">
    <location>
        <position position="1"/>
    </location>
</feature>
<evidence type="ECO:0000313" key="2">
    <source>
        <dbReference type="Proteomes" id="UP001634394"/>
    </source>
</evidence>